<organism evidence="3 4">
    <name type="scientific">Gossypium trilobum</name>
    <dbReference type="NCBI Taxonomy" id="34281"/>
    <lineage>
        <taxon>Eukaryota</taxon>
        <taxon>Viridiplantae</taxon>
        <taxon>Streptophyta</taxon>
        <taxon>Embryophyta</taxon>
        <taxon>Tracheophyta</taxon>
        <taxon>Spermatophyta</taxon>
        <taxon>Magnoliopsida</taxon>
        <taxon>eudicotyledons</taxon>
        <taxon>Gunneridae</taxon>
        <taxon>Pentapetalae</taxon>
        <taxon>rosids</taxon>
        <taxon>malvids</taxon>
        <taxon>Malvales</taxon>
        <taxon>Malvaceae</taxon>
        <taxon>Malvoideae</taxon>
        <taxon>Gossypium</taxon>
    </lineage>
</organism>
<feature type="coiled-coil region" evidence="1">
    <location>
        <begin position="44"/>
        <end position="134"/>
    </location>
</feature>
<dbReference type="Proteomes" id="UP000593568">
    <property type="component" value="Unassembled WGS sequence"/>
</dbReference>
<dbReference type="EMBL" id="JABEZW010226256">
    <property type="protein sequence ID" value="MBA0787651.1"/>
    <property type="molecule type" value="Genomic_DNA"/>
</dbReference>
<dbReference type="PANTHER" id="PTHR32108:SF5">
    <property type="entry name" value="DYNACTIN SUBUNIT 1-LIKE"/>
    <property type="match status" value="1"/>
</dbReference>
<keyword evidence="1" id="KW-0175">Coiled coil</keyword>
<dbReference type="PANTHER" id="PTHR32108">
    <property type="entry name" value="DNA-DIRECTED RNA POLYMERASE SUBUNIT ALPHA"/>
    <property type="match status" value="1"/>
</dbReference>
<protein>
    <submittedName>
        <fullName evidence="3">Uncharacterized protein</fullName>
    </submittedName>
</protein>
<accession>A0A7J9FR61</accession>
<gene>
    <name evidence="3" type="ORF">Gotri_027798</name>
</gene>
<name>A0A7J9FR61_9ROSI</name>
<sequence length="334" mass="38715">MVTSEYNEWWSKRVNDNIPSLREEDVRPIEEYLQVVPSEIEIIKKDFEKRNLELGKKIEQLEEEKNATRTRCRLPKEIQEENTKADQWEKKFQDARAREVTLEKGKIEELKGRVGELENALQNSELQIELLERVQADVLSLKYESESDRDRELAWLLRKVKALSIRAKPYIYPGTFLRHEKENKSNGSKSPVIDSGVDHEEPVYPPGPNVAENPLPDHANKGVNAIAEGGSKRIKADVMEVRTPMKCVWKQMVCRGLITRDLDERPKGAATYCEFHAKEGHNIQECPEFRTMVQILMDNKEIEFHEEIKGFEEKEVCASEEGPQKGSKRSITQW</sequence>
<evidence type="ECO:0000313" key="4">
    <source>
        <dbReference type="Proteomes" id="UP000593568"/>
    </source>
</evidence>
<reference evidence="3 4" key="1">
    <citation type="journal article" date="2019" name="Genome Biol. Evol.">
        <title>Insights into the evolution of the New World diploid cottons (Gossypium, subgenus Houzingenia) based on genome sequencing.</title>
        <authorList>
            <person name="Grover C.E."/>
            <person name="Arick M.A. 2nd"/>
            <person name="Thrash A."/>
            <person name="Conover J.L."/>
            <person name="Sanders W.S."/>
            <person name="Peterson D.G."/>
            <person name="Frelichowski J.E."/>
            <person name="Scheffler J.A."/>
            <person name="Scheffler B.E."/>
            <person name="Wendel J.F."/>
        </authorList>
    </citation>
    <scope>NUCLEOTIDE SEQUENCE [LARGE SCALE GENOMIC DNA]</scope>
    <source>
        <strain evidence="3">8</strain>
        <tissue evidence="3">Leaf</tissue>
    </source>
</reference>
<evidence type="ECO:0000256" key="2">
    <source>
        <dbReference type="SAM" id="MobiDB-lite"/>
    </source>
</evidence>
<dbReference type="AlphaFoldDB" id="A0A7J9FR61"/>
<comment type="caution">
    <text evidence="3">The sequence shown here is derived from an EMBL/GenBank/DDBJ whole genome shotgun (WGS) entry which is preliminary data.</text>
</comment>
<evidence type="ECO:0000313" key="3">
    <source>
        <dbReference type="EMBL" id="MBA0787651.1"/>
    </source>
</evidence>
<evidence type="ECO:0000256" key="1">
    <source>
        <dbReference type="SAM" id="Coils"/>
    </source>
</evidence>
<proteinExistence type="predicted"/>
<feature type="region of interest" description="Disordered" evidence="2">
    <location>
        <begin position="315"/>
        <end position="334"/>
    </location>
</feature>
<keyword evidence="4" id="KW-1185">Reference proteome</keyword>